<evidence type="ECO:0000313" key="2">
    <source>
        <dbReference type="Proteomes" id="UP001162164"/>
    </source>
</evidence>
<sequence length="81" mass="9155">MVFGPIQRTEIGAVVGGVNRIWRHNFKVTDDDSRPDLSLQAKIVCRICVNCQINVLTFDLFANCFKSSLSKQTNDCLTYTK</sequence>
<proteinExistence type="predicted"/>
<dbReference type="EMBL" id="JAPWTJ010000580">
    <property type="protein sequence ID" value="KAJ8977168.1"/>
    <property type="molecule type" value="Genomic_DNA"/>
</dbReference>
<reference evidence="1" key="1">
    <citation type="journal article" date="2023" name="Insect Mol. Biol.">
        <title>Genome sequencing provides insights into the evolution of gene families encoding plant cell wall-degrading enzymes in longhorned beetles.</title>
        <authorList>
            <person name="Shin N.R."/>
            <person name="Okamura Y."/>
            <person name="Kirsch R."/>
            <person name="Pauchet Y."/>
        </authorList>
    </citation>
    <scope>NUCLEOTIDE SEQUENCE</scope>
    <source>
        <strain evidence="1">MMC_N1</strain>
    </source>
</reference>
<name>A0ABQ9JHR5_9CUCU</name>
<protein>
    <submittedName>
        <fullName evidence="1">Uncharacterized protein</fullName>
    </submittedName>
</protein>
<comment type="caution">
    <text evidence="1">The sequence shown here is derived from an EMBL/GenBank/DDBJ whole genome shotgun (WGS) entry which is preliminary data.</text>
</comment>
<evidence type="ECO:0000313" key="1">
    <source>
        <dbReference type="EMBL" id="KAJ8977168.1"/>
    </source>
</evidence>
<accession>A0ABQ9JHR5</accession>
<gene>
    <name evidence="1" type="ORF">NQ317_003108</name>
</gene>
<organism evidence="1 2">
    <name type="scientific">Molorchus minor</name>
    <dbReference type="NCBI Taxonomy" id="1323400"/>
    <lineage>
        <taxon>Eukaryota</taxon>
        <taxon>Metazoa</taxon>
        <taxon>Ecdysozoa</taxon>
        <taxon>Arthropoda</taxon>
        <taxon>Hexapoda</taxon>
        <taxon>Insecta</taxon>
        <taxon>Pterygota</taxon>
        <taxon>Neoptera</taxon>
        <taxon>Endopterygota</taxon>
        <taxon>Coleoptera</taxon>
        <taxon>Polyphaga</taxon>
        <taxon>Cucujiformia</taxon>
        <taxon>Chrysomeloidea</taxon>
        <taxon>Cerambycidae</taxon>
        <taxon>Lamiinae</taxon>
        <taxon>Monochamini</taxon>
        <taxon>Molorchus</taxon>
    </lineage>
</organism>
<dbReference type="Proteomes" id="UP001162164">
    <property type="component" value="Unassembled WGS sequence"/>
</dbReference>
<keyword evidence="2" id="KW-1185">Reference proteome</keyword>